<proteinExistence type="predicted"/>
<comment type="caution">
    <text evidence="2">The sequence shown here is derived from an EMBL/GenBank/DDBJ whole genome shotgun (WGS) entry which is preliminary data.</text>
</comment>
<dbReference type="Proteomes" id="UP000185183">
    <property type="component" value="Unassembled WGS sequence"/>
</dbReference>
<evidence type="ECO:0000259" key="1">
    <source>
        <dbReference type="Pfam" id="PF23926"/>
    </source>
</evidence>
<dbReference type="EMBL" id="FSFA01000003">
    <property type="protein sequence ID" value="SHX43416.1"/>
    <property type="molecule type" value="Genomic_DNA"/>
</dbReference>
<feature type="domain" description="LtfC/p132/Gp6 beta-sandwich" evidence="1">
    <location>
        <begin position="7"/>
        <end position="110"/>
    </location>
</feature>
<organism evidence="2 3">
    <name type="scientific">Mycobacteroides abscessus subsp. bolletii</name>
    <dbReference type="NCBI Taxonomy" id="319705"/>
    <lineage>
        <taxon>Bacteria</taxon>
        <taxon>Bacillati</taxon>
        <taxon>Actinomycetota</taxon>
        <taxon>Actinomycetes</taxon>
        <taxon>Mycobacteriales</taxon>
        <taxon>Mycobacteriaceae</taxon>
        <taxon>Mycobacteroides</taxon>
        <taxon>Mycobacteroides abscessus</taxon>
    </lineage>
</organism>
<reference evidence="2 3" key="1">
    <citation type="submission" date="2016-11" db="EMBL/GenBank/DDBJ databases">
        <authorList>
            <consortium name="Pathogen Informatics"/>
        </authorList>
    </citation>
    <scope>NUCLEOTIDE SEQUENCE [LARGE SCALE GENOMIC DNA]</scope>
    <source>
        <strain evidence="2 3">968</strain>
    </source>
</reference>
<accession>A0A9Q7WJD3</accession>
<gene>
    <name evidence="2" type="ORF">SAMEA2275694_02650</name>
</gene>
<dbReference type="InterPro" id="IPR055688">
    <property type="entry name" value="LtfC/p132/Gp6_b-sand"/>
</dbReference>
<name>A0A9Q7WJD3_9MYCO</name>
<evidence type="ECO:0000313" key="2">
    <source>
        <dbReference type="EMBL" id="SHX43416.1"/>
    </source>
</evidence>
<dbReference type="RefSeq" id="WP_074357486.1">
    <property type="nucleotide sequence ID" value="NZ_FSCP01000001.1"/>
</dbReference>
<evidence type="ECO:0000313" key="3">
    <source>
        <dbReference type="Proteomes" id="UP000185183"/>
    </source>
</evidence>
<protein>
    <recommendedName>
        <fullName evidence="1">LtfC/p132/Gp6 beta-sandwich domain-containing protein</fullName>
    </recommendedName>
</protein>
<dbReference type="Pfam" id="PF23926">
    <property type="entry name" value="LtfC"/>
    <property type="match status" value="1"/>
</dbReference>
<dbReference type="AlphaFoldDB" id="A0A9Q7WJD3"/>
<sequence>MALGTRPKLDSLVLSLGQTWVANFFPPAGQQFPTGTTITCTIADAAGHVLQTWNATVSPTVAQFLVPSAQTDPIPTGAYFMVQANYPAQSAPVAIPAITTNLSRGSVVREDNPTPLATPQVTNVALSYADTPNLAAGVNPNWVRVGGTGSLKVWDNSAQSLAPGLAGDFVVFTSTAARWVAQNATDSVKIDVQVILGAVNSGKTTTVLCSNQSMTSWVGMRMQTGISNNTLDIVLGSGPTTYTVEATVANTLHNNDRYTFVYDPIADKYLIYKTSDFSAPVLTWQDMSHSIPHGNGYRYPGLLFEASLLSTGVQVTGWAIEDN</sequence>